<evidence type="ECO:0000313" key="2">
    <source>
        <dbReference type="EMBL" id="MBF4468045.1"/>
    </source>
</evidence>
<evidence type="ECO:0000313" key="3">
    <source>
        <dbReference type="Proteomes" id="UP000658733"/>
    </source>
</evidence>
<dbReference type="InterPro" id="IPR011050">
    <property type="entry name" value="Pectin_lyase_fold/virulence"/>
</dbReference>
<dbReference type="InterPro" id="IPR006626">
    <property type="entry name" value="PbH1"/>
</dbReference>
<evidence type="ECO:0000259" key="1">
    <source>
        <dbReference type="Pfam" id="PF13229"/>
    </source>
</evidence>
<gene>
    <name evidence="2" type="ORF">ISP01_01435</name>
</gene>
<dbReference type="InterPro" id="IPR039448">
    <property type="entry name" value="Beta_helix"/>
</dbReference>
<dbReference type="RefSeq" id="WP_278521753.1">
    <property type="nucleotide sequence ID" value="NZ_JADIIN010000015.1"/>
</dbReference>
<dbReference type="SUPFAM" id="SSF51126">
    <property type="entry name" value="Pectin lyase-like"/>
    <property type="match status" value="3"/>
</dbReference>
<dbReference type="EMBL" id="JADIIN010000015">
    <property type="protein sequence ID" value="MBF4468045.1"/>
    <property type="molecule type" value="Genomic_DNA"/>
</dbReference>
<dbReference type="Gene3D" id="2.160.20.10">
    <property type="entry name" value="Single-stranded right-handed beta-helix, Pectin lyase-like"/>
    <property type="match status" value="1"/>
</dbReference>
<name>A0A843AG59_METAZ</name>
<dbReference type="Proteomes" id="UP000658733">
    <property type="component" value="Unassembled WGS sequence"/>
</dbReference>
<dbReference type="SMART" id="SM00710">
    <property type="entry name" value="PbH1"/>
    <property type="match status" value="14"/>
</dbReference>
<reference evidence="2" key="1">
    <citation type="submission" date="2020-10" db="EMBL/GenBank/DDBJ databases">
        <title>Dehalococcoides mccartyi of a TCE/Cr reducing biochatode.</title>
        <authorList>
            <person name="Matturro B."/>
        </authorList>
    </citation>
    <scope>NUCLEOTIDE SEQUENCE</scope>
    <source>
        <strain evidence="2">Bin4</strain>
    </source>
</reference>
<comment type="caution">
    <text evidence="2">The sequence shown here is derived from an EMBL/GenBank/DDBJ whole genome shotgun (WGS) entry which is preliminary data.</text>
</comment>
<dbReference type="Pfam" id="PF13229">
    <property type="entry name" value="Beta_helix"/>
    <property type="match status" value="1"/>
</dbReference>
<accession>A0A843AG59</accession>
<feature type="domain" description="Right handed beta helix" evidence="1">
    <location>
        <begin position="1493"/>
        <end position="1652"/>
    </location>
</feature>
<dbReference type="InterPro" id="IPR012334">
    <property type="entry name" value="Pectin_lyas_fold"/>
</dbReference>
<sequence length="2409" mass="272980">MFRKYFCLGVLLLCICFCINGVAATDNVTYDNGNYLGDSNQVISESVVNKSDNQDEMAESDNNDSVSNKDSDGVSNFNKHNFMSIQSSNYYGNVFNENTGIYYDDLQQAIFSAWEGNKLIVYGGYYENIILSRNDLTITCVNQYNSTIGNLYVHFVSGCNISGFTINSMDLYNAYENIFCNNFFDYYEKFNNWPTSNPVIMISNSYYNLFESNRIKQNTNGLFILAGDSYSTFRFNFFDKIDYYPYGDIDVSSSYLDLDNNLWYWMEMESYSSGYFQSIKNELIRNQGSYVILDKWIVPKFNIVNYKPVLDFNFNNFNEDISPLGSMNKINILYQMYWDYNIMISEIKNGYAELNLPYNTNSFYLLIDYYIPIMLFEDESFIFNKNTSNYYKNLQEAIDDIYTLNGHTLELYGSHSIGNIFLHKNLTINGLGLTINNLLTNNDGSGSKISNFIIKNLSIVNFNDLNFLNFAFDNLNIIDSNDLNFSNFVIENLKIINSTNLTFSNNQFRNVFVNNSNYVNFTSNVIGSYFEVFNSDNLVFLRNQIYNLLVETSHSSMFSGNTFCGRLINLVDSSLFNNTIDGLTIYNSQIMDIISNNFSSNTYIEYSSDIVLSGNNFANIVFLGSSCIFNSNNISGNIQDSRSSVTGSGVWWRNVYNRMSESYYSSLQKAIDFSTPGHILEVYGGYYENIILNLRHVVTIIGLNESRINNLTIKNSNLCNISGFKIWSIELYNSHENTFNSNYFGGDYYDFSINRPLISIFGCHNNYFISNKIKQNSNELLVYSQYSSSIFRFNSFERSWDWSFVKPDIEAIDSQIDLDNNLWYDIQNLVNDPYNYWRFIDYRNILINNQNSEIIFDKMIIPRISLINNKLFVDFNYNNFGEDISYLGCMDKIELYVDYPSSLIYPIVEVVNGYIELKPNLFSSGFDVLFESFYISVNRFVFNHNTSKYYNILQEAIDDVSTLNGHVIDVVNSYIGNTVLYKNLTLNSNGGSVNNFLVNNSGSGSRISGFNIQNLRLIDSSDLKVLNNQINNLFVINSSFNSFISNNLKDNAEIIDSDGLNFSNNQIFSILFNNSNNNQILSNKINNYLGLNNSQDNVVSNNTVLNLFIENSNNFSLISNNISNNLTVLYSNNITFVSNNLGNISSNNSFVNCSFNSIKGKINNFNGTVIANNNWWGTNNVTINDIMVTGSNPVVCDSWLVVNDQVVNGTLVLDFTYNNLGENVYNYGCIPENISVVINNGTHDIATLYTNKGKVYYTLPNYFTNLTVYVGEWSKKIRGILNYSNFNSNLVDGRYNESQNLTLKSNNDSLTIKYSINYGDFISGGTQVDLNLANGYYFIQYKGIDNFGSETNLKTLFVIIGNPSLPGNVVNFDTGRFYNSIQAAIDDSETLDGHYIEVLDGVYTENIVINKSISLVAVNIHKTTIVPLDIGLPTILLNKSGIVINGFNLANNSRSTGIFINDVSNCTILHNNFTNNRYHITNKGTNLSHCNWIVNNVFNKLNDDFSGEGISISNAEDYLIYDNIFPDPLGYYHPYSGYIAYRFAGIDLYNVNNFSIYNNYFEGNYDVATQFNRIHYCEGIEIFNSSNVIIQNNKFINLCIGIYTTNDYNISIKENLFKNNFGGIYSSHIELYNNSGFINFNSFINNRYDVGISKGMYNLNNNWWGSNDIPYITNIYLEENTDIWFSNDSHIDFDYWIVASISSSSYKVVDGKFSEAIITIDLNHNNKGNDISELGCVPDGTIVKFLSNYGNIANNVVMENGKASAVLFFDRNINDNFTGVIGEVDNERPFTIVHNIPFNDVTIYSSAIDQDTGEFLDLFYSFQMNGSSSWVTIVWRETGLFTADIDLIYNGEVVLTKSIINSAYSYFRNIYAEKVFVAIKKYNSLFAPEGIYNYSYDLADFINNDPTLQNLSEIELRITILMLLQNALNLTDDEMLFIVNFHEYFVDEIHTGVYYGGDAAPDVIITDFNTNITSNINLPGNYNVRASNIYYSNGYFDNGSGLYDVGFEGMRSYAIAYGNVSDDVLRYWISYENTFPKGVMKAAYGTFLTALLVIYEHDRVADQAADNFNVTWSRITPVMISMATDTNGAYITGEMDHKMGMDIIGDPKNIYSFKMSCSFAFSLVEELVGHNVWNSAEIGSVTLGIFKSIAEGNNVTKYYSNGYLVVYTDNNKNDVLYIDLLNGVVRDARNGNILGISCYHDFVTDNAINYAKQLLNNQSNANKQVKIVANASMSFSGNSSAFNSDLSQVYNSTGYTETAEYYENNVDLPDEINDYLERLAADIAGGYLIEGGIYFIPETGGVSAVLVIPGFILILYGNEIDKDPWDLFNWVGVGISLVLSLTPTTNAGKGVLKAGYKESVIKILRDPNQKNYVKGYIAGVTVTIDTGISSIINSFVKMIEKIYSDNMGV</sequence>
<proteinExistence type="predicted"/>
<protein>
    <submittedName>
        <fullName evidence="2">Right-handed parallel beta-helix repeat-containing protein</fullName>
    </submittedName>
</protein>
<organism evidence="2 3">
    <name type="scientific">Methanobrevibacter arboriphilus</name>
    <dbReference type="NCBI Taxonomy" id="39441"/>
    <lineage>
        <taxon>Archaea</taxon>
        <taxon>Methanobacteriati</taxon>
        <taxon>Methanobacteriota</taxon>
        <taxon>Methanomada group</taxon>
        <taxon>Methanobacteria</taxon>
        <taxon>Methanobacteriales</taxon>
        <taxon>Methanobacteriaceae</taxon>
        <taxon>Methanobrevibacter</taxon>
    </lineage>
</organism>